<proteinExistence type="predicted"/>
<dbReference type="AlphaFoldDB" id="N1PKS9"/>
<gene>
    <name evidence="1" type="ORF">DOTSEDRAFT_46158</name>
</gene>
<keyword evidence="2" id="KW-1185">Reference proteome</keyword>
<dbReference type="HOGENOM" id="CLU_2704775_0_0_1"/>
<accession>N1PKS9</accession>
<sequence length="73" mass="8134">METVCGIQNVAVASQRSAGSAFQGCAPTQTIKRHWRFTTLISVLRCDKEVSDILNDQKQQQRGLKIPEVTTED</sequence>
<evidence type="ECO:0000313" key="2">
    <source>
        <dbReference type="Proteomes" id="UP000016933"/>
    </source>
</evidence>
<dbReference type="Proteomes" id="UP000016933">
    <property type="component" value="Unassembled WGS sequence"/>
</dbReference>
<organism evidence="1 2">
    <name type="scientific">Dothistroma septosporum (strain NZE10 / CBS 128990)</name>
    <name type="common">Red band needle blight fungus</name>
    <name type="synonym">Mycosphaerella pini</name>
    <dbReference type="NCBI Taxonomy" id="675120"/>
    <lineage>
        <taxon>Eukaryota</taxon>
        <taxon>Fungi</taxon>
        <taxon>Dikarya</taxon>
        <taxon>Ascomycota</taxon>
        <taxon>Pezizomycotina</taxon>
        <taxon>Dothideomycetes</taxon>
        <taxon>Dothideomycetidae</taxon>
        <taxon>Mycosphaerellales</taxon>
        <taxon>Mycosphaerellaceae</taxon>
        <taxon>Dothistroma</taxon>
    </lineage>
</organism>
<protein>
    <submittedName>
        <fullName evidence="1">Uncharacterized protein</fullName>
    </submittedName>
</protein>
<reference evidence="1 2" key="2">
    <citation type="journal article" date="2012" name="PLoS Pathog.">
        <title>Diverse lifestyles and strategies of plant pathogenesis encoded in the genomes of eighteen Dothideomycetes fungi.</title>
        <authorList>
            <person name="Ohm R.A."/>
            <person name="Feau N."/>
            <person name="Henrissat B."/>
            <person name="Schoch C.L."/>
            <person name="Horwitz B.A."/>
            <person name="Barry K.W."/>
            <person name="Condon B.J."/>
            <person name="Copeland A.C."/>
            <person name="Dhillon B."/>
            <person name="Glaser F."/>
            <person name="Hesse C.N."/>
            <person name="Kosti I."/>
            <person name="LaButti K."/>
            <person name="Lindquist E.A."/>
            <person name="Lucas S."/>
            <person name="Salamov A.A."/>
            <person name="Bradshaw R.E."/>
            <person name="Ciuffetti L."/>
            <person name="Hamelin R.C."/>
            <person name="Kema G.H.J."/>
            <person name="Lawrence C."/>
            <person name="Scott J.A."/>
            <person name="Spatafora J.W."/>
            <person name="Turgeon B.G."/>
            <person name="de Wit P.J.G.M."/>
            <person name="Zhong S."/>
            <person name="Goodwin S.B."/>
            <person name="Grigoriev I.V."/>
        </authorList>
    </citation>
    <scope>NUCLEOTIDE SEQUENCE [LARGE SCALE GENOMIC DNA]</scope>
    <source>
        <strain evidence="2">NZE10 / CBS 128990</strain>
    </source>
</reference>
<evidence type="ECO:0000313" key="1">
    <source>
        <dbReference type="EMBL" id="EME42689.1"/>
    </source>
</evidence>
<reference evidence="2" key="1">
    <citation type="journal article" date="2012" name="PLoS Genet.">
        <title>The genomes of the fungal plant pathogens Cladosporium fulvum and Dothistroma septosporum reveal adaptation to different hosts and lifestyles but also signatures of common ancestry.</title>
        <authorList>
            <person name="de Wit P.J.G.M."/>
            <person name="van der Burgt A."/>
            <person name="Oekmen B."/>
            <person name="Stergiopoulos I."/>
            <person name="Abd-Elsalam K.A."/>
            <person name="Aerts A.L."/>
            <person name="Bahkali A.H."/>
            <person name="Beenen H.G."/>
            <person name="Chettri P."/>
            <person name="Cox M.P."/>
            <person name="Datema E."/>
            <person name="de Vries R.P."/>
            <person name="Dhillon B."/>
            <person name="Ganley A.R."/>
            <person name="Griffiths S.A."/>
            <person name="Guo Y."/>
            <person name="Hamelin R.C."/>
            <person name="Henrissat B."/>
            <person name="Kabir M.S."/>
            <person name="Jashni M.K."/>
            <person name="Kema G."/>
            <person name="Klaubauf S."/>
            <person name="Lapidus A."/>
            <person name="Levasseur A."/>
            <person name="Lindquist E."/>
            <person name="Mehrabi R."/>
            <person name="Ohm R.A."/>
            <person name="Owen T.J."/>
            <person name="Salamov A."/>
            <person name="Schwelm A."/>
            <person name="Schijlen E."/>
            <person name="Sun H."/>
            <person name="van den Burg H.A."/>
            <person name="van Ham R.C.H.J."/>
            <person name="Zhang S."/>
            <person name="Goodwin S.B."/>
            <person name="Grigoriev I.V."/>
            <person name="Collemare J."/>
            <person name="Bradshaw R.E."/>
        </authorList>
    </citation>
    <scope>NUCLEOTIDE SEQUENCE [LARGE SCALE GENOMIC DNA]</scope>
    <source>
        <strain evidence="2">NZE10 / CBS 128990</strain>
    </source>
</reference>
<name>N1PKS9_DOTSN</name>
<dbReference type="EMBL" id="KB446541">
    <property type="protein sequence ID" value="EME42689.1"/>
    <property type="molecule type" value="Genomic_DNA"/>
</dbReference>